<keyword evidence="3" id="KW-1185">Reference proteome</keyword>
<feature type="transmembrane region" description="Helical" evidence="1">
    <location>
        <begin position="78"/>
        <end position="97"/>
    </location>
</feature>
<evidence type="ECO:0000313" key="2">
    <source>
        <dbReference type="EMBL" id="TDC16560.1"/>
    </source>
</evidence>
<feature type="transmembrane region" description="Helical" evidence="1">
    <location>
        <begin position="52"/>
        <end position="71"/>
    </location>
</feature>
<organism evidence="2 3">
    <name type="scientific">Kribbella albertanoniae</name>
    <dbReference type="NCBI Taxonomy" id="1266829"/>
    <lineage>
        <taxon>Bacteria</taxon>
        <taxon>Bacillati</taxon>
        <taxon>Actinomycetota</taxon>
        <taxon>Actinomycetes</taxon>
        <taxon>Propionibacteriales</taxon>
        <taxon>Kribbellaceae</taxon>
        <taxon>Kribbella</taxon>
    </lineage>
</organism>
<feature type="transmembrane region" description="Helical" evidence="1">
    <location>
        <begin position="12"/>
        <end position="32"/>
    </location>
</feature>
<dbReference type="OrthoDB" id="3828755at2"/>
<dbReference type="Proteomes" id="UP000295075">
    <property type="component" value="Unassembled WGS sequence"/>
</dbReference>
<keyword evidence="1" id="KW-1133">Transmembrane helix</keyword>
<proteinExistence type="predicted"/>
<accession>A0A4R4P6V7</accession>
<dbReference type="RefSeq" id="WP_132414737.1">
    <property type="nucleotide sequence ID" value="NZ_SMKA01000305.1"/>
</dbReference>
<evidence type="ECO:0000313" key="3">
    <source>
        <dbReference type="Proteomes" id="UP000295075"/>
    </source>
</evidence>
<protein>
    <submittedName>
        <fullName evidence="2">Uncharacterized protein</fullName>
    </submittedName>
</protein>
<comment type="caution">
    <text evidence="2">The sequence shown here is derived from an EMBL/GenBank/DDBJ whole genome shotgun (WGS) entry which is preliminary data.</text>
</comment>
<dbReference type="AlphaFoldDB" id="A0A4R4P6V7"/>
<reference evidence="2 3" key="1">
    <citation type="submission" date="2019-03" db="EMBL/GenBank/DDBJ databases">
        <title>Draft genome sequences of novel Actinobacteria.</title>
        <authorList>
            <person name="Sahin N."/>
            <person name="Ay H."/>
            <person name="Saygin H."/>
        </authorList>
    </citation>
    <scope>NUCLEOTIDE SEQUENCE [LARGE SCALE GENOMIC DNA]</scope>
    <source>
        <strain evidence="2 3">JCM 30547</strain>
    </source>
</reference>
<gene>
    <name evidence="2" type="ORF">E1261_38760</name>
</gene>
<dbReference type="EMBL" id="SMKA01000305">
    <property type="protein sequence ID" value="TDC16560.1"/>
    <property type="molecule type" value="Genomic_DNA"/>
</dbReference>
<keyword evidence="1" id="KW-0472">Membrane</keyword>
<evidence type="ECO:0000256" key="1">
    <source>
        <dbReference type="SAM" id="Phobius"/>
    </source>
</evidence>
<keyword evidence="1" id="KW-0812">Transmembrane</keyword>
<name>A0A4R4P6V7_9ACTN</name>
<sequence length="119" mass="12314">MDTQTQSIGRVMLQAAYVGLAVGLLYAALFQLGVPLCPPSAEDCAISSLGSLFAVQLGGIAMALALPVFAVRTGLKPHVIVPTTAAVALLNLIWFVASPPAGAGWDLMAGLLQVVERLR</sequence>